<name>A0A523TGW5_UNCAE</name>
<dbReference type="Proteomes" id="UP000316517">
    <property type="component" value="Unassembled WGS sequence"/>
</dbReference>
<evidence type="ECO:0000256" key="1">
    <source>
        <dbReference type="ARBA" id="ARBA00010062"/>
    </source>
</evidence>
<dbReference type="PANTHER" id="PTHR30483:SF6">
    <property type="entry name" value="PERIPLASMIC BINDING PROTEIN OF ABC TRANSPORTER FOR NATURAL AMINO ACIDS"/>
    <property type="match status" value="1"/>
</dbReference>
<comment type="similarity">
    <text evidence="1">Belongs to the leucine-binding protein family.</text>
</comment>
<feature type="domain" description="Leucine-binding protein" evidence="3">
    <location>
        <begin position="42"/>
        <end position="372"/>
    </location>
</feature>
<dbReference type="Pfam" id="PF13458">
    <property type="entry name" value="Peripla_BP_6"/>
    <property type="match status" value="1"/>
</dbReference>
<dbReference type="SUPFAM" id="SSF53822">
    <property type="entry name" value="Periplasmic binding protein-like I"/>
    <property type="match status" value="1"/>
</dbReference>
<dbReference type="AlphaFoldDB" id="A0A523TGW5"/>
<keyword evidence="2" id="KW-0732">Signal</keyword>
<proteinExistence type="inferred from homology"/>
<reference evidence="4 5" key="1">
    <citation type="submission" date="2019-03" db="EMBL/GenBank/DDBJ databases">
        <title>Metabolic potential of uncultured bacteria and archaea associated with petroleum seepage in deep-sea sediments.</title>
        <authorList>
            <person name="Dong X."/>
            <person name="Hubert C."/>
        </authorList>
    </citation>
    <scope>NUCLEOTIDE SEQUENCE [LARGE SCALE GENOMIC DNA]</scope>
    <source>
        <strain evidence="4">E44_bin3</strain>
    </source>
</reference>
<organism evidence="4 5">
    <name type="scientific">Aerophobetes bacterium</name>
    <dbReference type="NCBI Taxonomy" id="2030807"/>
    <lineage>
        <taxon>Bacteria</taxon>
        <taxon>Candidatus Aerophobota</taxon>
    </lineage>
</organism>
<dbReference type="InterPro" id="IPR051010">
    <property type="entry name" value="BCAA_transport"/>
</dbReference>
<dbReference type="InterPro" id="IPR028082">
    <property type="entry name" value="Peripla_BP_I"/>
</dbReference>
<evidence type="ECO:0000313" key="5">
    <source>
        <dbReference type="Proteomes" id="UP000316517"/>
    </source>
</evidence>
<comment type="caution">
    <text evidence="4">The sequence shown here is derived from an EMBL/GenBank/DDBJ whole genome shotgun (WGS) entry which is preliminary data.</text>
</comment>
<evidence type="ECO:0000256" key="2">
    <source>
        <dbReference type="ARBA" id="ARBA00022729"/>
    </source>
</evidence>
<accession>A0A523TGW5</accession>
<sequence>MLRKIFKKSNLKLMIVGGIGVLLAVGLVSSILVASAEKKEEPIRILGTVAFSGAAGNIGPAYDRAMKLAVEEINREGIKGFSGIEYKVIDTETKPSVLKRKLSREVGTWKPDVMGGAALETTISPLCVEAPKYKIPCFVGGHLSMSKYLPPGEVPVSKWVVYYGYADYFAGQLAGRFFEEMGAKKVALIGGDYDWGYSNGMGLKAYWEENGKPFEISPVIYTPLDKTDYSTEVLIIKEEKPDAIFCPYTGAGWFSVAKQLRDAGAMPRIMLYGTTYSNMGGAKITGEYGAENIYTLADHDPTSEAWKEFVKKWKAKYGEKAYPEAYTNNYYQVIYWIKEVYEKAGTKDPDVIIDLMQKTSFQNVCISPMGPLDGYGNNKGAKGAIIKFVPGSSDLDPTFGLHPELVRVYETPESTMLEILDALKGFKKLESGEKYERAR</sequence>
<gene>
    <name evidence="4" type="ORF">E3J68_02085</name>
</gene>
<evidence type="ECO:0000313" key="4">
    <source>
        <dbReference type="EMBL" id="TET29171.1"/>
    </source>
</evidence>
<protein>
    <recommendedName>
        <fullName evidence="3">Leucine-binding protein domain-containing protein</fullName>
    </recommendedName>
</protein>
<evidence type="ECO:0000259" key="3">
    <source>
        <dbReference type="Pfam" id="PF13458"/>
    </source>
</evidence>
<dbReference type="EMBL" id="SOJT01000093">
    <property type="protein sequence ID" value="TET29171.1"/>
    <property type="molecule type" value="Genomic_DNA"/>
</dbReference>
<dbReference type="PANTHER" id="PTHR30483">
    <property type="entry name" value="LEUCINE-SPECIFIC-BINDING PROTEIN"/>
    <property type="match status" value="1"/>
</dbReference>
<dbReference type="Gene3D" id="3.40.50.2300">
    <property type="match status" value="2"/>
</dbReference>
<dbReference type="InterPro" id="IPR028081">
    <property type="entry name" value="Leu-bd"/>
</dbReference>